<name>A0A8K0SA38_9HYPO</name>
<dbReference type="InterPro" id="IPR036770">
    <property type="entry name" value="Ankyrin_rpt-contain_sf"/>
</dbReference>
<evidence type="ECO:0000313" key="3">
    <source>
        <dbReference type="Proteomes" id="UP000813427"/>
    </source>
</evidence>
<dbReference type="AlphaFoldDB" id="A0A8K0SA38"/>
<evidence type="ECO:0008006" key="4">
    <source>
        <dbReference type="Google" id="ProtNLM"/>
    </source>
</evidence>
<keyword evidence="1" id="KW-0040">ANK repeat</keyword>
<dbReference type="InterPro" id="IPR002110">
    <property type="entry name" value="Ankyrin_rpt"/>
</dbReference>
<evidence type="ECO:0000313" key="2">
    <source>
        <dbReference type="EMBL" id="KAH7263587.1"/>
    </source>
</evidence>
<sequence>MTLSPIDVSSAQEATVSRQLWKAAKDANTGRVLYLIMKHEPKSIDPEIFKWAVTSFSIPMMKALLERNHAMLNWTYDYLGTPLMLACIGQAPSAFVKFLLESGADANLVPETVDYTAMQVVVTCYQNDRQCIEMINLLVLFGATMDGVLA</sequence>
<dbReference type="Proteomes" id="UP000813427">
    <property type="component" value="Unassembled WGS sequence"/>
</dbReference>
<proteinExistence type="predicted"/>
<feature type="repeat" description="ANK" evidence="1">
    <location>
        <begin position="78"/>
        <end position="111"/>
    </location>
</feature>
<dbReference type="SUPFAM" id="SSF48403">
    <property type="entry name" value="Ankyrin repeat"/>
    <property type="match status" value="1"/>
</dbReference>
<accession>A0A8K0SA38</accession>
<gene>
    <name evidence="2" type="ORF">BKA59DRAFT_466375</name>
</gene>
<dbReference type="OrthoDB" id="165259at2759"/>
<protein>
    <recommendedName>
        <fullName evidence="4">Ankyrin repeat protein</fullName>
    </recommendedName>
</protein>
<keyword evidence="3" id="KW-1185">Reference proteome</keyword>
<comment type="caution">
    <text evidence="2">The sequence shown here is derived from an EMBL/GenBank/DDBJ whole genome shotgun (WGS) entry which is preliminary data.</text>
</comment>
<evidence type="ECO:0000256" key="1">
    <source>
        <dbReference type="PROSITE-ProRule" id="PRU00023"/>
    </source>
</evidence>
<organism evidence="2 3">
    <name type="scientific">Fusarium tricinctum</name>
    <dbReference type="NCBI Taxonomy" id="61284"/>
    <lineage>
        <taxon>Eukaryota</taxon>
        <taxon>Fungi</taxon>
        <taxon>Dikarya</taxon>
        <taxon>Ascomycota</taxon>
        <taxon>Pezizomycotina</taxon>
        <taxon>Sordariomycetes</taxon>
        <taxon>Hypocreomycetidae</taxon>
        <taxon>Hypocreales</taxon>
        <taxon>Nectriaceae</taxon>
        <taxon>Fusarium</taxon>
        <taxon>Fusarium tricinctum species complex</taxon>
    </lineage>
</organism>
<reference evidence="2" key="1">
    <citation type="journal article" date="2021" name="Nat. Commun.">
        <title>Genetic determinants of endophytism in the Arabidopsis root mycobiome.</title>
        <authorList>
            <person name="Mesny F."/>
            <person name="Miyauchi S."/>
            <person name="Thiergart T."/>
            <person name="Pickel B."/>
            <person name="Atanasova L."/>
            <person name="Karlsson M."/>
            <person name="Huettel B."/>
            <person name="Barry K.W."/>
            <person name="Haridas S."/>
            <person name="Chen C."/>
            <person name="Bauer D."/>
            <person name="Andreopoulos W."/>
            <person name="Pangilinan J."/>
            <person name="LaButti K."/>
            <person name="Riley R."/>
            <person name="Lipzen A."/>
            <person name="Clum A."/>
            <person name="Drula E."/>
            <person name="Henrissat B."/>
            <person name="Kohler A."/>
            <person name="Grigoriev I.V."/>
            <person name="Martin F.M."/>
            <person name="Hacquard S."/>
        </authorList>
    </citation>
    <scope>NUCLEOTIDE SEQUENCE</scope>
    <source>
        <strain evidence="2">MPI-SDFR-AT-0068</strain>
    </source>
</reference>
<dbReference type="Gene3D" id="1.25.40.20">
    <property type="entry name" value="Ankyrin repeat-containing domain"/>
    <property type="match status" value="1"/>
</dbReference>
<dbReference type="EMBL" id="JAGPXF010000001">
    <property type="protein sequence ID" value="KAH7263587.1"/>
    <property type="molecule type" value="Genomic_DNA"/>
</dbReference>
<dbReference type="PROSITE" id="PS50088">
    <property type="entry name" value="ANK_REPEAT"/>
    <property type="match status" value="1"/>
</dbReference>
<dbReference type="Pfam" id="PF00023">
    <property type="entry name" value="Ank"/>
    <property type="match status" value="1"/>
</dbReference>